<name>A0A1N7SGF9_9BURK</name>
<evidence type="ECO:0000313" key="1">
    <source>
        <dbReference type="EMBL" id="SIT46059.1"/>
    </source>
</evidence>
<evidence type="ECO:0000313" key="2">
    <source>
        <dbReference type="Proteomes" id="UP000195569"/>
    </source>
</evidence>
<dbReference type="EMBL" id="CYGY02000050">
    <property type="protein sequence ID" value="SIT46059.1"/>
    <property type="molecule type" value="Genomic_DNA"/>
</dbReference>
<organism evidence="1 2">
    <name type="scientific">Paraburkholderia piptadeniae</name>
    <dbReference type="NCBI Taxonomy" id="1701573"/>
    <lineage>
        <taxon>Bacteria</taxon>
        <taxon>Pseudomonadati</taxon>
        <taxon>Pseudomonadota</taxon>
        <taxon>Betaproteobacteria</taxon>
        <taxon>Burkholderiales</taxon>
        <taxon>Burkholderiaceae</taxon>
        <taxon>Paraburkholderia</taxon>
    </lineage>
</organism>
<protein>
    <submittedName>
        <fullName evidence="1">Uncharacterized protein</fullName>
    </submittedName>
</protein>
<proteinExistence type="predicted"/>
<dbReference type="Proteomes" id="UP000195569">
    <property type="component" value="Unassembled WGS sequence"/>
</dbReference>
<gene>
    <name evidence="1" type="ORF">BN2476_500018</name>
</gene>
<reference evidence="1" key="1">
    <citation type="submission" date="2016-12" db="EMBL/GenBank/DDBJ databases">
        <authorList>
            <person name="Moulin L."/>
        </authorList>
    </citation>
    <scope>NUCLEOTIDE SEQUENCE [LARGE SCALE GENOMIC DNA]</scope>
    <source>
        <strain evidence="1">STM 7183</strain>
    </source>
</reference>
<keyword evidence="2" id="KW-1185">Reference proteome</keyword>
<accession>A0A1N7SGF9</accession>
<dbReference type="AlphaFoldDB" id="A0A1N7SGF9"/>
<sequence>MGVPSVYIPTEYAWQNLAPTWARPYWNSVYVQLAAWCMSHGVPLHVDSSASIF</sequence>
<comment type="caution">
    <text evidence="1">The sequence shown here is derived from an EMBL/GenBank/DDBJ whole genome shotgun (WGS) entry which is preliminary data.</text>
</comment>